<dbReference type="InterPro" id="IPR009694">
    <property type="entry name" value="DUF1281"/>
</dbReference>
<evidence type="ECO:0000259" key="2">
    <source>
        <dbReference type="Pfam" id="PF18406"/>
    </source>
</evidence>
<organism evidence="3 4">
    <name type="scientific">Yersinia aldovae</name>
    <dbReference type="NCBI Taxonomy" id="29483"/>
    <lineage>
        <taxon>Bacteria</taxon>
        <taxon>Pseudomonadati</taxon>
        <taxon>Pseudomonadota</taxon>
        <taxon>Gammaproteobacteria</taxon>
        <taxon>Enterobacterales</taxon>
        <taxon>Yersiniaceae</taxon>
        <taxon>Yersinia</taxon>
    </lineage>
</organism>
<evidence type="ECO:0000313" key="3">
    <source>
        <dbReference type="EMBL" id="CNL80584.1"/>
    </source>
</evidence>
<reference evidence="3 4" key="1">
    <citation type="submission" date="2015-03" db="EMBL/GenBank/DDBJ databases">
        <authorList>
            <consortium name="Pathogen Informatics"/>
            <person name="Murphy D."/>
        </authorList>
    </citation>
    <scope>NUCLEOTIDE SEQUENCE [LARGE SCALE GENOMIC DNA]</scope>
    <source>
        <strain evidence="3 4">IP08791</strain>
    </source>
</reference>
<dbReference type="SUPFAM" id="SSF160940">
    <property type="entry name" value="Api92-like"/>
    <property type="match status" value="1"/>
</dbReference>
<keyword evidence="4" id="KW-1185">Reference proteome</keyword>
<sequence>MFEWCKNRLEITGRSVFVDIMQQWVTGEEVPLYRHAIQQSIKLFLAGCAGILKPVKCVEYAPFPRLVSHGTGSAVASNLAFQHWLDLLLKDAELDGDTIRQIERIYLQSGIASVKWETIPEGARLIMMQLMARQYPDWFGVASWSSHINGADCWDKLGVMQQHACHCDMLMIIPTRLATELNGNSPLLAEIATTHSLYSHLHGMAWPSGHNVIWQRDRINSLRLDFDSPSYPPSGELMGELSAVFDCEVRHWYQEPVNGIRGYDCYDRGDHVDSGEYGAGPISLQLKVEESVANGQAVLQLSKAV</sequence>
<comment type="caution">
    <text evidence="3">The sequence shown here is derived from an EMBL/GenBank/DDBJ whole genome shotgun (WGS) entry which is preliminary data.</text>
</comment>
<accession>A0ABM9SZ28</accession>
<protein>
    <submittedName>
        <fullName evidence="3">Protein of uncharacterized function (DUF1281)</fullName>
    </submittedName>
</protein>
<dbReference type="Gene3D" id="1.10.3530.10">
    <property type="entry name" value="Api92-like"/>
    <property type="match status" value="1"/>
</dbReference>
<dbReference type="Gene3D" id="3.30.70.1270">
    <property type="entry name" value="Api92-like domains"/>
    <property type="match status" value="1"/>
</dbReference>
<dbReference type="Proteomes" id="UP000038647">
    <property type="component" value="Unassembled WGS sequence"/>
</dbReference>
<dbReference type="InterPro" id="IPR023136">
    <property type="entry name" value="Api92-like_dom_sf"/>
</dbReference>
<dbReference type="Pfam" id="PF18406">
    <property type="entry name" value="DUF1281_C"/>
    <property type="match status" value="1"/>
</dbReference>
<dbReference type="InterPro" id="IPR041329">
    <property type="entry name" value="YubB_C"/>
</dbReference>
<evidence type="ECO:0000313" key="4">
    <source>
        <dbReference type="Proteomes" id="UP000038647"/>
    </source>
</evidence>
<dbReference type="Pfam" id="PF06924">
    <property type="entry name" value="DUF1281"/>
    <property type="match status" value="1"/>
</dbReference>
<evidence type="ECO:0000259" key="1">
    <source>
        <dbReference type="Pfam" id="PF06924"/>
    </source>
</evidence>
<feature type="domain" description="DUF1281" evidence="1">
    <location>
        <begin position="30"/>
        <end position="206"/>
    </location>
</feature>
<dbReference type="EMBL" id="CQEH01000038">
    <property type="protein sequence ID" value="CNL80584.1"/>
    <property type="molecule type" value="Genomic_DNA"/>
</dbReference>
<feature type="domain" description="YubB ferredoxin-like" evidence="2">
    <location>
        <begin position="209"/>
        <end position="275"/>
    </location>
</feature>
<gene>
    <name evidence="3" type="ORF">ERS137966_04185</name>
</gene>
<dbReference type="RefSeq" id="WP_049604569.1">
    <property type="nucleotide sequence ID" value="NZ_CABHPY010000100.1"/>
</dbReference>
<name>A0ABM9SZ28_YERAL</name>
<proteinExistence type="predicted"/>